<evidence type="ECO:0000256" key="4">
    <source>
        <dbReference type="ARBA" id="ARBA00022884"/>
    </source>
</evidence>
<dbReference type="Proteomes" id="UP000007800">
    <property type="component" value="Unassembled WGS sequence"/>
</dbReference>
<evidence type="ECO:0000313" key="9">
    <source>
        <dbReference type="Proteomes" id="UP000007800"/>
    </source>
</evidence>
<dbReference type="PANTHER" id="PTHR11960:SF8">
    <property type="entry name" value="EUKARYOTIC TRANSLATION INITIATION FACTOR 4E1-RELATED"/>
    <property type="match status" value="1"/>
</dbReference>
<dbReference type="GO" id="GO:0003743">
    <property type="term" value="F:translation initiation factor activity"/>
    <property type="evidence" value="ECO:0007669"/>
    <property type="project" value="UniProtKB-KW"/>
</dbReference>
<dbReference type="RefSeq" id="XP_002786432.1">
    <property type="nucleotide sequence ID" value="XM_002786386.1"/>
</dbReference>
<keyword evidence="9" id="KW-1185">Reference proteome</keyword>
<reference evidence="8 9" key="1">
    <citation type="submission" date="2008-07" db="EMBL/GenBank/DDBJ databases">
        <authorList>
            <person name="El-Sayed N."/>
            <person name="Caler E."/>
            <person name="Inman J."/>
            <person name="Amedeo P."/>
            <person name="Hass B."/>
            <person name="Wortman J."/>
        </authorList>
    </citation>
    <scope>NUCLEOTIDE SEQUENCE [LARGE SCALE GENOMIC DNA]</scope>
    <source>
        <strain evidence="9">ATCC 50983 / TXsc</strain>
    </source>
</reference>
<dbReference type="PROSITE" id="PS00813">
    <property type="entry name" value="IF4E"/>
    <property type="match status" value="1"/>
</dbReference>
<dbReference type="EMBL" id="GG671811">
    <property type="protein sequence ID" value="EER18228.1"/>
    <property type="molecule type" value="Genomic_DNA"/>
</dbReference>
<dbReference type="InParanoid" id="C5KAQ2"/>
<dbReference type="GO" id="GO:0016281">
    <property type="term" value="C:eukaryotic translation initiation factor 4F complex"/>
    <property type="evidence" value="ECO:0007669"/>
    <property type="project" value="TreeGrafter"/>
</dbReference>
<keyword evidence="2 6" id="KW-0396">Initiation factor</keyword>
<name>C5KAQ2_PERM5</name>
<keyword evidence="3" id="KW-0810">Translation regulation</keyword>
<evidence type="ECO:0000313" key="8">
    <source>
        <dbReference type="EMBL" id="EER18228.1"/>
    </source>
</evidence>
<keyword evidence="4 6" id="KW-0694">RNA-binding</keyword>
<dbReference type="Pfam" id="PF01652">
    <property type="entry name" value="IF4E"/>
    <property type="match status" value="1"/>
</dbReference>
<dbReference type="OMA" id="GIFNCTI"/>
<keyword evidence="5 6" id="KW-0648">Protein biosynthesis</keyword>
<dbReference type="InterPro" id="IPR019770">
    <property type="entry name" value="TIF_eIF_4E_CS"/>
</dbReference>
<accession>C5KAQ2</accession>
<feature type="region of interest" description="Disordered" evidence="7">
    <location>
        <begin position="32"/>
        <end position="63"/>
    </location>
</feature>
<feature type="region of interest" description="Disordered" evidence="7">
    <location>
        <begin position="234"/>
        <end position="296"/>
    </location>
</feature>
<evidence type="ECO:0000256" key="3">
    <source>
        <dbReference type="ARBA" id="ARBA00022845"/>
    </source>
</evidence>
<dbReference type="GO" id="GO:0000340">
    <property type="term" value="F:RNA 7-methylguanosine cap binding"/>
    <property type="evidence" value="ECO:0007669"/>
    <property type="project" value="TreeGrafter"/>
</dbReference>
<dbReference type="Gene3D" id="3.30.760.10">
    <property type="entry name" value="RNA Cap, Translation Initiation Factor Eif4e"/>
    <property type="match status" value="1"/>
</dbReference>
<evidence type="ECO:0000256" key="7">
    <source>
        <dbReference type="SAM" id="MobiDB-lite"/>
    </source>
</evidence>
<evidence type="ECO:0000256" key="5">
    <source>
        <dbReference type="ARBA" id="ARBA00022917"/>
    </source>
</evidence>
<organism evidence="9">
    <name type="scientific">Perkinsus marinus (strain ATCC 50983 / TXsc)</name>
    <dbReference type="NCBI Taxonomy" id="423536"/>
    <lineage>
        <taxon>Eukaryota</taxon>
        <taxon>Sar</taxon>
        <taxon>Alveolata</taxon>
        <taxon>Perkinsozoa</taxon>
        <taxon>Perkinsea</taxon>
        <taxon>Perkinsida</taxon>
        <taxon>Perkinsidae</taxon>
        <taxon>Perkinsus</taxon>
    </lineage>
</organism>
<dbReference type="PANTHER" id="PTHR11960">
    <property type="entry name" value="EUKARYOTIC TRANSLATION INITIATION FACTOR 4E RELATED"/>
    <property type="match status" value="1"/>
</dbReference>
<dbReference type="SUPFAM" id="SSF55418">
    <property type="entry name" value="eIF4e-like"/>
    <property type="match status" value="1"/>
</dbReference>
<dbReference type="GO" id="GO:0006417">
    <property type="term" value="P:regulation of translation"/>
    <property type="evidence" value="ECO:0007669"/>
    <property type="project" value="UniProtKB-KW"/>
</dbReference>
<sequence>MNRGVSEAMSGTTGAVLSSDEAAHLPSHGALVESGTTSSISITSDDEVCSSRSGAKPTGRPPHPLERTWSFWLMYQAQTKDKKDNWKGTQKRVLDFTSVEDFWRVFNNVSSPSRLTYADYSVFRQGIAPMWEDETCAKGGRWIVSVDRPNRRGAASEHQKESIDESWVNILLSLIGSAFPNRDTGVDAVCGAVCSVRKYNIRLALWVGTSDKDEVLRLGTIFREAIAPLFAPLSSSAEDNSEGNRTQKLQESPTRRPPSSMSFEYFTKDPSHVALELSLTTTTDDEDDDGQNDSQA</sequence>
<gene>
    <name evidence="8" type="ORF">Pmar_PMAR005133</name>
</gene>
<dbReference type="OrthoDB" id="590761at2759"/>
<dbReference type="GeneID" id="9048882"/>
<proteinExistence type="inferred from homology"/>
<protein>
    <submittedName>
        <fullName evidence="8">Translation initiation factor E4, putative</fullName>
    </submittedName>
</protein>
<dbReference type="InterPro" id="IPR001040">
    <property type="entry name" value="TIF_eIF_4E"/>
</dbReference>
<dbReference type="InterPro" id="IPR023398">
    <property type="entry name" value="TIF_eIF4e-like"/>
</dbReference>
<evidence type="ECO:0000256" key="1">
    <source>
        <dbReference type="ARBA" id="ARBA00009860"/>
    </source>
</evidence>
<evidence type="ECO:0000256" key="2">
    <source>
        <dbReference type="ARBA" id="ARBA00022540"/>
    </source>
</evidence>
<feature type="compositionally biased region" description="Low complexity" evidence="7">
    <location>
        <begin position="34"/>
        <end position="43"/>
    </location>
</feature>
<dbReference type="AlphaFoldDB" id="C5KAQ2"/>
<feature type="compositionally biased region" description="Acidic residues" evidence="7">
    <location>
        <begin position="283"/>
        <end position="296"/>
    </location>
</feature>
<evidence type="ECO:0000256" key="6">
    <source>
        <dbReference type="RuleBase" id="RU004374"/>
    </source>
</evidence>
<comment type="similarity">
    <text evidence="1 6">Belongs to the eukaryotic initiation factor 4E family.</text>
</comment>
<feature type="compositionally biased region" description="Polar residues" evidence="7">
    <location>
        <begin position="234"/>
        <end position="262"/>
    </location>
</feature>